<name>A0A7F5R5F5_AGRPL</name>
<organism evidence="2 3">
    <name type="scientific">Agrilus planipennis</name>
    <name type="common">Emerald ash borer</name>
    <name type="synonym">Agrilus marcopoli</name>
    <dbReference type="NCBI Taxonomy" id="224129"/>
    <lineage>
        <taxon>Eukaryota</taxon>
        <taxon>Metazoa</taxon>
        <taxon>Ecdysozoa</taxon>
        <taxon>Arthropoda</taxon>
        <taxon>Hexapoda</taxon>
        <taxon>Insecta</taxon>
        <taxon>Pterygota</taxon>
        <taxon>Neoptera</taxon>
        <taxon>Endopterygota</taxon>
        <taxon>Coleoptera</taxon>
        <taxon>Polyphaga</taxon>
        <taxon>Elateriformia</taxon>
        <taxon>Buprestoidea</taxon>
        <taxon>Buprestidae</taxon>
        <taxon>Agrilinae</taxon>
        <taxon>Agrilus</taxon>
    </lineage>
</organism>
<gene>
    <name evidence="3" type="primary">LOC112904634</name>
</gene>
<dbReference type="KEGG" id="apln:112904634"/>
<dbReference type="AlphaFoldDB" id="A0A7F5R5F5"/>
<dbReference type="Gene3D" id="3.30.420.10">
    <property type="entry name" value="Ribonuclease H-like superfamily/Ribonuclease H"/>
    <property type="match status" value="1"/>
</dbReference>
<dbReference type="InterPro" id="IPR036397">
    <property type="entry name" value="RNaseH_sf"/>
</dbReference>
<accession>A0A7F5R5F5</accession>
<feature type="compositionally biased region" description="Low complexity" evidence="1">
    <location>
        <begin position="167"/>
        <end position="177"/>
    </location>
</feature>
<dbReference type="PANTHER" id="PTHR38681">
    <property type="entry name" value="RETROVIRUS-RELATED POL POLYPROTEIN FROM TRANSPOSON 412-LIKE PROTEIN-RELATED"/>
    <property type="match status" value="1"/>
</dbReference>
<evidence type="ECO:0000256" key="1">
    <source>
        <dbReference type="SAM" id="MobiDB-lite"/>
    </source>
</evidence>
<feature type="region of interest" description="Disordered" evidence="1">
    <location>
        <begin position="162"/>
        <end position="216"/>
    </location>
</feature>
<dbReference type="PANTHER" id="PTHR38681:SF1">
    <property type="entry name" value="RETROVIRUS-RELATED POL POLYPROTEIN FROM TRANSPOSON 412-LIKE PROTEIN"/>
    <property type="match status" value="1"/>
</dbReference>
<reference evidence="3" key="1">
    <citation type="submission" date="2025-08" db="UniProtKB">
        <authorList>
            <consortium name="RefSeq"/>
        </authorList>
    </citation>
    <scope>IDENTIFICATION</scope>
    <source>
        <tissue evidence="3">Entire body</tissue>
    </source>
</reference>
<keyword evidence="2" id="KW-1185">Reference proteome</keyword>
<feature type="compositionally biased region" description="Polar residues" evidence="1">
    <location>
        <begin position="178"/>
        <end position="188"/>
    </location>
</feature>
<dbReference type="OrthoDB" id="8193444at2759"/>
<evidence type="ECO:0000313" key="3">
    <source>
        <dbReference type="RefSeq" id="XP_025830953.1"/>
    </source>
</evidence>
<dbReference type="InParanoid" id="A0A7F5R5F5"/>
<proteinExistence type="predicted"/>
<sequence length="216" mass="24835">MIERWHRTMKTAIMCHRTTKWTDILPTVLLGLRTVYKEELRASPAEFLYGTTLRIPGEFFTHEDPPVDPHFFLDDFRKHIRDIKPVPAAHHCRQKTFCYKDLYTCSHVFLRLDHVRKPLEQPYSGPHEVIKRVDDKVFTIRLNNKDVNVSVERLKPAHLATDDVFQDDQTSSSTSSQPAITNSQQPGLSTGALRTYSGPKTNASREKKGVSFQSNT</sequence>
<protein>
    <submittedName>
        <fullName evidence="3">Uncharacterized protein LOC112904634</fullName>
    </submittedName>
</protein>
<evidence type="ECO:0000313" key="2">
    <source>
        <dbReference type="Proteomes" id="UP000192223"/>
    </source>
</evidence>
<dbReference type="RefSeq" id="XP_025830953.1">
    <property type="nucleotide sequence ID" value="XM_025975168.1"/>
</dbReference>
<dbReference type="GO" id="GO:0003676">
    <property type="term" value="F:nucleic acid binding"/>
    <property type="evidence" value="ECO:0007669"/>
    <property type="project" value="InterPro"/>
</dbReference>
<dbReference type="Proteomes" id="UP000192223">
    <property type="component" value="Unplaced"/>
</dbReference>
<dbReference type="GeneID" id="112904634"/>